<accession>A0A8H7USJ6</accession>
<evidence type="ECO:0000259" key="2">
    <source>
        <dbReference type="SMART" id="SM00382"/>
    </source>
</evidence>
<evidence type="ECO:0000313" key="4">
    <source>
        <dbReference type="Proteomes" id="UP000612746"/>
    </source>
</evidence>
<dbReference type="GO" id="GO:0005524">
    <property type="term" value="F:ATP binding"/>
    <property type="evidence" value="ECO:0007669"/>
    <property type="project" value="UniProtKB-KW"/>
</dbReference>
<dbReference type="AlphaFoldDB" id="A0A8H7USJ6"/>
<keyword evidence="1" id="KW-0067">ATP-binding</keyword>
<dbReference type="GO" id="GO:0016887">
    <property type="term" value="F:ATP hydrolysis activity"/>
    <property type="evidence" value="ECO:0007669"/>
    <property type="project" value="InterPro"/>
</dbReference>
<protein>
    <recommendedName>
        <fullName evidence="2">AAA+ ATPase domain-containing protein</fullName>
    </recommendedName>
</protein>
<evidence type="ECO:0000256" key="1">
    <source>
        <dbReference type="RuleBase" id="RU003651"/>
    </source>
</evidence>
<dbReference type="InterPro" id="IPR050168">
    <property type="entry name" value="AAA_ATPase_domain"/>
</dbReference>
<reference evidence="3" key="1">
    <citation type="submission" date="2020-12" db="EMBL/GenBank/DDBJ databases">
        <title>Metabolic potential, ecology and presence of endohyphal bacteria is reflected in genomic diversity of Mucoromycotina.</title>
        <authorList>
            <person name="Muszewska A."/>
            <person name="Okrasinska A."/>
            <person name="Steczkiewicz K."/>
            <person name="Drgas O."/>
            <person name="Orlowska M."/>
            <person name="Perlinska-Lenart U."/>
            <person name="Aleksandrzak-Piekarczyk T."/>
            <person name="Szatraj K."/>
            <person name="Zielenkiewicz U."/>
            <person name="Pilsyk S."/>
            <person name="Malc E."/>
            <person name="Mieczkowski P."/>
            <person name="Kruszewska J.S."/>
            <person name="Biernat P."/>
            <person name="Pawlowska J."/>
        </authorList>
    </citation>
    <scope>NUCLEOTIDE SEQUENCE</scope>
    <source>
        <strain evidence="3">WA0000051536</strain>
    </source>
</reference>
<gene>
    <name evidence="3" type="ORF">INT44_004466</name>
</gene>
<evidence type="ECO:0000313" key="3">
    <source>
        <dbReference type="EMBL" id="KAG2189324.1"/>
    </source>
</evidence>
<dbReference type="PROSITE" id="PS00674">
    <property type="entry name" value="AAA"/>
    <property type="match status" value="1"/>
</dbReference>
<dbReference type="PANTHER" id="PTHR23077">
    <property type="entry name" value="AAA-FAMILY ATPASE"/>
    <property type="match status" value="1"/>
</dbReference>
<dbReference type="EMBL" id="JAEPRA010000001">
    <property type="protein sequence ID" value="KAG2189324.1"/>
    <property type="molecule type" value="Genomic_DNA"/>
</dbReference>
<dbReference type="InterPro" id="IPR027417">
    <property type="entry name" value="P-loop_NTPase"/>
</dbReference>
<sequence>MVLEHCTLVSSQQYEAAQSVHFCLRAKDPSPVTIRNRYDGSNPLEIGILDYESILSRRLANHLVTVGQHFEQLVGGRELRVTVELINGAQVLGSFLIKRNHTQITVTESNQDDNQVPCGGMDKLYNVISHVIYESTNKMLPAFQALNIPVTKTILIHGVSGVGKTTLVKHVARNLKYALYHYHIRELLAFSEHFDEPGFEHFNTLYLTFKRARANSPSIILIKGLDLFRIDSKVEAASRNTILSILRKLVKSIQPDEQVFVVGLATGLKQLPEPLRSLDIFDQHEHVPIPTRQAISLQLNIHTQRESILKALMAYYNLKLDIQEEGSNLHAVVSQISQHITFQRTSGYVAKDLKLLLRSAALHFMRRPKASQPDQDISAALSSLSLADKNKNDITIQWQDVEYALENSAPSQQAGFETTIDKRSWTDIGGYAKLKKKLQRAVLLPISNPETYKKLGIPPPSGILLFGPSGCGKSLLVQALASESTMNVITIKGPEIFSKYLGETEATIRNLFATAKRVSPCIVFIDEMDSIACKRGQCEDGDVGWDAGEGGNSVNERLLSTLLNEMDGVEGRQGVFVIGCTNRPDQIDDAILRPGRLDLLLHVDLPTKEDRRDIIQLIMSRMSIAEEVSVEHIAEATRFCTGADLNSIFR</sequence>
<comment type="caution">
    <text evidence="3">The sequence shown here is derived from an EMBL/GenBank/DDBJ whole genome shotgun (WGS) entry which is preliminary data.</text>
</comment>
<comment type="similarity">
    <text evidence="1">Belongs to the AAA ATPase family.</text>
</comment>
<keyword evidence="4" id="KW-1185">Reference proteome</keyword>
<dbReference type="InterPro" id="IPR003593">
    <property type="entry name" value="AAA+_ATPase"/>
</dbReference>
<dbReference type="InterPro" id="IPR003960">
    <property type="entry name" value="ATPase_AAA_CS"/>
</dbReference>
<name>A0A8H7USJ6_9FUNG</name>
<feature type="domain" description="AAA+ ATPase" evidence="2">
    <location>
        <begin position="459"/>
        <end position="607"/>
    </location>
</feature>
<dbReference type="OrthoDB" id="5421at2759"/>
<dbReference type="Gene3D" id="1.10.8.60">
    <property type="match status" value="2"/>
</dbReference>
<keyword evidence="1" id="KW-0547">Nucleotide-binding</keyword>
<feature type="domain" description="AAA+ ATPase" evidence="2">
    <location>
        <begin position="150"/>
        <end position="291"/>
    </location>
</feature>
<dbReference type="SMART" id="SM00382">
    <property type="entry name" value="AAA"/>
    <property type="match status" value="2"/>
</dbReference>
<dbReference type="InterPro" id="IPR003959">
    <property type="entry name" value="ATPase_AAA_core"/>
</dbReference>
<proteinExistence type="inferred from homology"/>
<dbReference type="Proteomes" id="UP000612746">
    <property type="component" value="Unassembled WGS sequence"/>
</dbReference>
<dbReference type="Pfam" id="PF00004">
    <property type="entry name" value="AAA"/>
    <property type="match status" value="2"/>
</dbReference>
<dbReference type="SUPFAM" id="SSF52540">
    <property type="entry name" value="P-loop containing nucleoside triphosphate hydrolases"/>
    <property type="match status" value="2"/>
</dbReference>
<dbReference type="FunFam" id="3.40.50.300:FF:000661">
    <property type="entry name" value="calmodulin-interacting protein 111 isoform X1"/>
    <property type="match status" value="1"/>
</dbReference>
<dbReference type="PANTHER" id="PTHR23077:SF51">
    <property type="entry name" value="AAA+ ATPASE DOMAIN-CONTAINING PROTEIN"/>
    <property type="match status" value="1"/>
</dbReference>
<organism evidence="3 4">
    <name type="scientific">Umbelopsis vinacea</name>
    <dbReference type="NCBI Taxonomy" id="44442"/>
    <lineage>
        <taxon>Eukaryota</taxon>
        <taxon>Fungi</taxon>
        <taxon>Fungi incertae sedis</taxon>
        <taxon>Mucoromycota</taxon>
        <taxon>Mucoromycotina</taxon>
        <taxon>Umbelopsidomycetes</taxon>
        <taxon>Umbelopsidales</taxon>
        <taxon>Umbelopsidaceae</taxon>
        <taxon>Umbelopsis</taxon>
    </lineage>
</organism>
<dbReference type="GO" id="GO:0005737">
    <property type="term" value="C:cytoplasm"/>
    <property type="evidence" value="ECO:0007669"/>
    <property type="project" value="TreeGrafter"/>
</dbReference>
<dbReference type="Gene3D" id="3.40.50.300">
    <property type="entry name" value="P-loop containing nucleotide triphosphate hydrolases"/>
    <property type="match status" value="2"/>
</dbReference>